<dbReference type="Proteomes" id="UP000320791">
    <property type="component" value="Unassembled WGS sequence"/>
</dbReference>
<dbReference type="EMBL" id="VOHM01000024">
    <property type="protein sequence ID" value="TWT22908.1"/>
    <property type="molecule type" value="Genomic_DNA"/>
</dbReference>
<accession>A0A5C5UAK1</accession>
<sequence length="125" mass="13671">MGIIDDVTSTAGVDTRMRCYDVIVVDDHDRAPGELDHDLPADQLVRHRIEVLVDLNADIALDGALEVLHVGIRLLGQGGHNRQLIFNEDLIPGSAIGMGEILVQRLDTLSKCLAQFGEGMKDFLL</sequence>
<dbReference type="AlphaFoldDB" id="A0A5C5UAK1"/>
<comment type="caution">
    <text evidence="1">The sequence shown here is derived from an EMBL/GenBank/DDBJ whole genome shotgun (WGS) entry which is preliminary data.</text>
</comment>
<evidence type="ECO:0000313" key="1">
    <source>
        <dbReference type="EMBL" id="TWT22908.1"/>
    </source>
</evidence>
<proteinExistence type="predicted"/>
<protein>
    <submittedName>
        <fullName evidence="1">Uncharacterized protein</fullName>
    </submittedName>
</protein>
<evidence type="ECO:0000313" key="2">
    <source>
        <dbReference type="Proteomes" id="UP000320791"/>
    </source>
</evidence>
<organism evidence="1 2">
    <name type="scientific">Corynebacterium canis</name>
    <dbReference type="NCBI Taxonomy" id="679663"/>
    <lineage>
        <taxon>Bacteria</taxon>
        <taxon>Bacillati</taxon>
        <taxon>Actinomycetota</taxon>
        <taxon>Actinomycetes</taxon>
        <taxon>Mycobacteriales</taxon>
        <taxon>Corynebacteriaceae</taxon>
        <taxon>Corynebacterium</taxon>
    </lineage>
</organism>
<reference evidence="1 2" key="1">
    <citation type="submission" date="2019-08" db="EMBL/GenBank/DDBJ databases">
        <authorList>
            <person name="Lei W."/>
        </authorList>
    </citation>
    <scope>NUCLEOTIDE SEQUENCE [LARGE SCALE GENOMIC DNA]</scope>
    <source>
        <strain evidence="1 2">CCUG 58627</strain>
    </source>
</reference>
<keyword evidence="2" id="KW-1185">Reference proteome</keyword>
<feature type="non-terminal residue" evidence="1">
    <location>
        <position position="125"/>
    </location>
</feature>
<name>A0A5C5UAK1_9CORY</name>
<gene>
    <name evidence="1" type="ORF">FRX94_10060</name>
</gene>